<dbReference type="AlphaFoldDB" id="A0A8C6WFS2"/>
<evidence type="ECO:0008006" key="3">
    <source>
        <dbReference type="Google" id="ProtNLM"/>
    </source>
</evidence>
<evidence type="ECO:0000313" key="1">
    <source>
        <dbReference type="Ensembl" id="ENSNMLP00000003628.1"/>
    </source>
</evidence>
<organism evidence="1 2">
    <name type="scientific">Neogobius melanostomus</name>
    <name type="common">round goby</name>
    <dbReference type="NCBI Taxonomy" id="47308"/>
    <lineage>
        <taxon>Eukaryota</taxon>
        <taxon>Metazoa</taxon>
        <taxon>Chordata</taxon>
        <taxon>Craniata</taxon>
        <taxon>Vertebrata</taxon>
        <taxon>Euteleostomi</taxon>
        <taxon>Actinopterygii</taxon>
        <taxon>Neopterygii</taxon>
        <taxon>Teleostei</taxon>
        <taxon>Neoteleostei</taxon>
        <taxon>Acanthomorphata</taxon>
        <taxon>Gobiaria</taxon>
        <taxon>Gobiiformes</taxon>
        <taxon>Gobioidei</taxon>
        <taxon>Gobiidae</taxon>
        <taxon>Benthophilinae</taxon>
        <taxon>Neogobiini</taxon>
        <taxon>Neogobius</taxon>
    </lineage>
</organism>
<accession>A0A8C6WFS2</accession>
<reference evidence="1" key="1">
    <citation type="submission" date="2025-08" db="UniProtKB">
        <authorList>
            <consortium name="Ensembl"/>
        </authorList>
    </citation>
    <scope>IDENTIFICATION</scope>
</reference>
<reference evidence="1" key="2">
    <citation type="submission" date="2025-09" db="UniProtKB">
        <authorList>
            <consortium name="Ensembl"/>
        </authorList>
    </citation>
    <scope>IDENTIFICATION</scope>
</reference>
<keyword evidence="2" id="KW-1185">Reference proteome</keyword>
<dbReference type="Proteomes" id="UP000694523">
    <property type="component" value="Unplaced"/>
</dbReference>
<sequence>MVATTPTFLTPVPTQASVLYASQNQPLGPLFQMYRQGRGRGNGRGRARGRGFGGTGYGGGQLAACFNCGDTSHWAKDYWNEWGNVQF</sequence>
<proteinExistence type="predicted"/>
<dbReference type="Ensembl" id="ENSNMLT00000004173.1">
    <property type="protein sequence ID" value="ENSNMLP00000003628.1"/>
    <property type="gene ID" value="ENSNMLG00000002658.1"/>
</dbReference>
<evidence type="ECO:0000313" key="2">
    <source>
        <dbReference type="Proteomes" id="UP000694523"/>
    </source>
</evidence>
<protein>
    <recommendedName>
        <fullName evidence="3">CCHC-type domain-containing protein</fullName>
    </recommendedName>
</protein>
<name>A0A8C6WFS2_9GOBI</name>